<comment type="caution">
    <text evidence="1">The sequence shown here is derived from an EMBL/GenBank/DDBJ whole genome shotgun (WGS) entry which is preliminary data.</text>
</comment>
<evidence type="ECO:0000313" key="2">
    <source>
        <dbReference type="Proteomes" id="UP000299102"/>
    </source>
</evidence>
<dbReference type="EMBL" id="BGZK01002459">
    <property type="protein sequence ID" value="GBP94084.1"/>
    <property type="molecule type" value="Genomic_DNA"/>
</dbReference>
<dbReference type="Proteomes" id="UP000299102">
    <property type="component" value="Unassembled WGS sequence"/>
</dbReference>
<keyword evidence="2" id="KW-1185">Reference proteome</keyword>
<evidence type="ECO:0000313" key="1">
    <source>
        <dbReference type="EMBL" id="GBP94084.1"/>
    </source>
</evidence>
<protein>
    <submittedName>
        <fullName evidence="1">Uncharacterized protein</fullName>
    </submittedName>
</protein>
<dbReference type="AlphaFoldDB" id="A0A4C2A4D1"/>
<name>A0A4C2A4D1_EUMVA</name>
<gene>
    <name evidence="1" type="ORF">EVAR_103251_1</name>
</gene>
<organism evidence="1 2">
    <name type="scientific">Eumeta variegata</name>
    <name type="common">Bagworm moth</name>
    <name type="synonym">Eumeta japonica</name>
    <dbReference type="NCBI Taxonomy" id="151549"/>
    <lineage>
        <taxon>Eukaryota</taxon>
        <taxon>Metazoa</taxon>
        <taxon>Ecdysozoa</taxon>
        <taxon>Arthropoda</taxon>
        <taxon>Hexapoda</taxon>
        <taxon>Insecta</taxon>
        <taxon>Pterygota</taxon>
        <taxon>Neoptera</taxon>
        <taxon>Endopterygota</taxon>
        <taxon>Lepidoptera</taxon>
        <taxon>Glossata</taxon>
        <taxon>Ditrysia</taxon>
        <taxon>Tineoidea</taxon>
        <taxon>Psychidae</taxon>
        <taxon>Oiketicinae</taxon>
        <taxon>Eumeta</taxon>
    </lineage>
</organism>
<sequence length="85" mass="9114">MKFNTAFNATALVSAARPRVHGAPARQSMRIGGAFGARRRADCQRRAGMSDGVVTICSQINCSDKCCPPVPPSPACAARPRRRRT</sequence>
<proteinExistence type="predicted"/>
<accession>A0A4C2A4D1</accession>
<reference evidence="1 2" key="1">
    <citation type="journal article" date="2019" name="Commun. Biol.">
        <title>The bagworm genome reveals a unique fibroin gene that provides high tensile strength.</title>
        <authorList>
            <person name="Kono N."/>
            <person name="Nakamura H."/>
            <person name="Ohtoshi R."/>
            <person name="Tomita M."/>
            <person name="Numata K."/>
            <person name="Arakawa K."/>
        </authorList>
    </citation>
    <scope>NUCLEOTIDE SEQUENCE [LARGE SCALE GENOMIC DNA]</scope>
</reference>